<sequence>MHALQTSLVFFLPVPQSTPDVAPQKLLPGFETGCAGSPQYTVRVIGVYRPYGPLASGPPASIPPAVSSSSCPAAEMSNDNGSLQRSTLVESGQSETAHPARVYPRLRSCDATRYDTIILAAVLTQRATGVSSQAGRRRSVPYVKCSGEESSVSEEALSTCCCAGHRRSPRSKPHHGRGE</sequence>
<dbReference type="AlphaFoldDB" id="A0AAD7TML9"/>
<accession>A0AAD7TML9</accession>
<evidence type="ECO:0000313" key="1">
    <source>
        <dbReference type="EMBL" id="KAJ8469448.1"/>
    </source>
</evidence>
<reference evidence="1" key="1">
    <citation type="submission" date="2022-11" db="EMBL/GenBank/DDBJ databases">
        <title>Genome Sequence of Cubamyces cubensis.</title>
        <authorList>
            <person name="Buettner E."/>
        </authorList>
    </citation>
    <scope>NUCLEOTIDE SEQUENCE</scope>
    <source>
        <strain evidence="1">MPL-01</strain>
    </source>
</reference>
<proteinExistence type="predicted"/>
<evidence type="ECO:0000313" key="2">
    <source>
        <dbReference type="Proteomes" id="UP001215151"/>
    </source>
</evidence>
<name>A0AAD7TML9_9APHY</name>
<keyword evidence="2" id="KW-1185">Reference proteome</keyword>
<dbReference type="EMBL" id="JAPEVG010000289">
    <property type="protein sequence ID" value="KAJ8469448.1"/>
    <property type="molecule type" value="Genomic_DNA"/>
</dbReference>
<organism evidence="1 2">
    <name type="scientific">Trametes cubensis</name>
    <dbReference type="NCBI Taxonomy" id="1111947"/>
    <lineage>
        <taxon>Eukaryota</taxon>
        <taxon>Fungi</taxon>
        <taxon>Dikarya</taxon>
        <taxon>Basidiomycota</taxon>
        <taxon>Agaricomycotina</taxon>
        <taxon>Agaricomycetes</taxon>
        <taxon>Polyporales</taxon>
        <taxon>Polyporaceae</taxon>
        <taxon>Trametes</taxon>
    </lineage>
</organism>
<comment type="caution">
    <text evidence="1">The sequence shown here is derived from an EMBL/GenBank/DDBJ whole genome shotgun (WGS) entry which is preliminary data.</text>
</comment>
<gene>
    <name evidence="1" type="ORF">ONZ51_g8993</name>
</gene>
<dbReference type="Proteomes" id="UP001215151">
    <property type="component" value="Unassembled WGS sequence"/>
</dbReference>
<protein>
    <submittedName>
        <fullName evidence="1">Uncharacterized protein</fullName>
    </submittedName>
</protein>